<dbReference type="SUPFAM" id="SSF53474">
    <property type="entry name" value="alpha/beta-Hydrolases"/>
    <property type="match status" value="1"/>
</dbReference>
<dbReference type="InterPro" id="IPR000073">
    <property type="entry name" value="AB_hydrolase_1"/>
</dbReference>
<comment type="caution">
    <text evidence="2">The sequence shown here is derived from an EMBL/GenBank/DDBJ whole genome shotgun (WGS) entry which is preliminary data.</text>
</comment>
<keyword evidence="3" id="KW-1185">Reference proteome</keyword>
<dbReference type="InterPro" id="IPR029058">
    <property type="entry name" value="AB_hydrolase_fold"/>
</dbReference>
<dbReference type="AlphaFoldDB" id="A0AAD8V610"/>
<dbReference type="PANTHER" id="PTHR37017:SF11">
    <property type="entry name" value="ESTERASE_LIPASE_THIOESTERASE DOMAIN-CONTAINING PROTEIN"/>
    <property type="match status" value="1"/>
</dbReference>
<accession>A0AAD8V610</accession>
<dbReference type="Proteomes" id="UP001230504">
    <property type="component" value="Unassembled WGS sequence"/>
</dbReference>
<gene>
    <name evidence="2" type="ORF">LY79DRAFT_553650</name>
</gene>
<dbReference type="GO" id="GO:0016787">
    <property type="term" value="F:hydrolase activity"/>
    <property type="evidence" value="ECO:0007669"/>
    <property type="project" value="UniProtKB-KW"/>
</dbReference>
<dbReference type="Gene3D" id="3.40.50.1820">
    <property type="entry name" value="alpha/beta hydrolase"/>
    <property type="match status" value="1"/>
</dbReference>
<dbReference type="RefSeq" id="XP_060414411.1">
    <property type="nucleotide sequence ID" value="XM_060557794.1"/>
</dbReference>
<reference evidence="2" key="1">
    <citation type="submission" date="2021-06" db="EMBL/GenBank/DDBJ databases">
        <title>Comparative genomics, transcriptomics and evolutionary studies reveal genomic signatures of adaptation to plant cell wall in hemibiotrophic fungi.</title>
        <authorList>
            <consortium name="DOE Joint Genome Institute"/>
            <person name="Baroncelli R."/>
            <person name="Diaz J.F."/>
            <person name="Benocci T."/>
            <person name="Peng M."/>
            <person name="Battaglia E."/>
            <person name="Haridas S."/>
            <person name="Andreopoulos W."/>
            <person name="Labutti K."/>
            <person name="Pangilinan J."/>
            <person name="Floch G.L."/>
            <person name="Makela M.R."/>
            <person name="Henrissat B."/>
            <person name="Grigoriev I.V."/>
            <person name="Crouch J.A."/>
            <person name="De Vries R.P."/>
            <person name="Sukno S.A."/>
            <person name="Thon M.R."/>
        </authorList>
    </citation>
    <scope>NUCLEOTIDE SEQUENCE</scope>
    <source>
        <strain evidence="2">CBS 125086</strain>
    </source>
</reference>
<keyword evidence="2" id="KW-0378">Hydrolase</keyword>
<dbReference type="PANTHER" id="PTHR37017">
    <property type="entry name" value="AB HYDROLASE-1 DOMAIN-CONTAINING PROTEIN-RELATED"/>
    <property type="match status" value="1"/>
</dbReference>
<organism evidence="2 3">
    <name type="scientific">Colletotrichum navitas</name>
    <dbReference type="NCBI Taxonomy" id="681940"/>
    <lineage>
        <taxon>Eukaryota</taxon>
        <taxon>Fungi</taxon>
        <taxon>Dikarya</taxon>
        <taxon>Ascomycota</taxon>
        <taxon>Pezizomycotina</taxon>
        <taxon>Sordariomycetes</taxon>
        <taxon>Hypocreomycetidae</taxon>
        <taxon>Glomerellales</taxon>
        <taxon>Glomerellaceae</taxon>
        <taxon>Colletotrichum</taxon>
        <taxon>Colletotrichum graminicola species complex</taxon>
    </lineage>
</organism>
<evidence type="ECO:0000259" key="1">
    <source>
        <dbReference type="Pfam" id="PF12697"/>
    </source>
</evidence>
<dbReference type="Pfam" id="PF12697">
    <property type="entry name" value="Abhydrolase_6"/>
    <property type="match status" value="1"/>
</dbReference>
<protein>
    <submittedName>
        <fullName evidence="2">Alpha/Beta hydrolase protein</fullName>
    </submittedName>
</protein>
<dbReference type="InterPro" id="IPR052897">
    <property type="entry name" value="Sec-Metab_Biosynth_Hydrolase"/>
</dbReference>
<evidence type="ECO:0000313" key="2">
    <source>
        <dbReference type="EMBL" id="KAK1590944.1"/>
    </source>
</evidence>
<sequence length="258" mass="27547">MSPPEAPRESLGVVLIHGGFHRPSCFDLAKAHLEESGFSPVVAVRHPSVGYNNKLTAEDDARNIQVELEPYLDQGKEFLAIAHSYGAVPVIIAARGYSVPERASRGQKGGIRTIVFIAANVPPKAGESALSVLPPGVDIVDVADGLMSANAKAKAAFYGPDMQDDMAEKCMADLLPQSLEALVGPTPLGADTLTVPAYYIICEKDRTVPPATQEYLASTIKSLKRVLRNPGGHSAFITEVVKFVKQIKEIADEEADTA</sequence>
<name>A0AAD8V610_9PEZI</name>
<dbReference type="GeneID" id="85442034"/>
<evidence type="ECO:0000313" key="3">
    <source>
        <dbReference type="Proteomes" id="UP001230504"/>
    </source>
</evidence>
<feature type="domain" description="AB hydrolase-1" evidence="1">
    <location>
        <begin position="13"/>
        <end position="237"/>
    </location>
</feature>
<proteinExistence type="predicted"/>
<dbReference type="EMBL" id="JAHLJV010000028">
    <property type="protein sequence ID" value="KAK1590944.1"/>
    <property type="molecule type" value="Genomic_DNA"/>
</dbReference>